<gene>
    <name evidence="2" type="ORF">TL5120_00690</name>
</gene>
<evidence type="ECO:0000256" key="1">
    <source>
        <dbReference type="SAM" id="MobiDB-lite"/>
    </source>
</evidence>
<accession>A0A0P1GAK9</accession>
<dbReference type="EMBL" id="CYSC01000016">
    <property type="protein sequence ID" value="CUH70910.1"/>
    <property type="molecule type" value="Genomic_DNA"/>
</dbReference>
<feature type="region of interest" description="Disordered" evidence="1">
    <location>
        <begin position="186"/>
        <end position="205"/>
    </location>
</feature>
<name>A0A0P1GAK9_9RHOB</name>
<dbReference type="AlphaFoldDB" id="A0A0P1GAK9"/>
<proteinExistence type="predicted"/>
<organism evidence="2 3">
    <name type="scientific">Thalassovita autumnalis</name>
    <dbReference type="NCBI Taxonomy" id="2072972"/>
    <lineage>
        <taxon>Bacteria</taxon>
        <taxon>Pseudomonadati</taxon>
        <taxon>Pseudomonadota</taxon>
        <taxon>Alphaproteobacteria</taxon>
        <taxon>Rhodobacterales</taxon>
        <taxon>Roseobacteraceae</taxon>
        <taxon>Thalassovita</taxon>
    </lineage>
</organism>
<dbReference type="Proteomes" id="UP000051887">
    <property type="component" value="Unassembled WGS sequence"/>
</dbReference>
<sequence length="239" mass="26236">MELAPRKSLKPPRYRTDTMLLSSSCFEGKSILVAGPARTLGEDLASFRSDDFDVVIKMNNGIWLPIPFGDGDSHRCDVLFHSLTQDILPPTREVLDDAGVRCLVHRTTGKGRFPLTLDALRSLGSNERSVKIVPPARYKALSEELGGASPTTGLVCLDFLLGCNSARTVVAGFTFFQTKYQAGYDDRDVNDDDSKSRVQSLGHHNPERERALVRKLIDNAERSGRKVELCGAVDAALNS</sequence>
<reference evidence="2 3" key="1">
    <citation type="submission" date="2015-09" db="EMBL/GenBank/DDBJ databases">
        <authorList>
            <consortium name="Swine Surveillance"/>
        </authorList>
    </citation>
    <scope>NUCLEOTIDE SEQUENCE [LARGE SCALE GENOMIC DNA]</scope>
    <source>
        <strain evidence="2 3">5120</strain>
    </source>
</reference>
<evidence type="ECO:0000313" key="3">
    <source>
        <dbReference type="Proteomes" id="UP000051887"/>
    </source>
</evidence>
<protein>
    <submittedName>
        <fullName evidence="2">Uncharacterized protein</fullName>
    </submittedName>
</protein>
<feature type="compositionally biased region" description="Basic and acidic residues" evidence="1">
    <location>
        <begin position="186"/>
        <end position="196"/>
    </location>
</feature>
<evidence type="ECO:0000313" key="2">
    <source>
        <dbReference type="EMBL" id="CUH70910.1"/>
    </source>
</evidence>